<evidence type="ECO:0000313" key="1">
    <source>
        <dbReference type="EMBL" id="ASI99256.1"/>
    </source>
</evidence>
<dbReference type="KEGG" id="tce:A3L02_06615"/>
<accession>A0A218P2V6</accession>
<evidence type="ECO:0000313" key="2">
    <source>
        <dbReference type="Proteomes" id="UP000197156"/>
    </source>
</evidence>
<dbReference type="Proteomes" id="UP000197156">
    <property type="component" value="Chromosome"/>
</dbReference>
<protein>
    <submittedName>
        <fullName evidence="1">Uncharacterized protein</fullName>
    </submittedName>
</protein>
<organism evidence="1 2">
    <name type="scientific">Thermococcus celer Vu 13 = JCM 8558</name>
    <dbReference type="NCBI Taxonomy" id="1293037"/>
    <lineage>
        <taxon>Archaea</taxon>
        <taxon>Methanobacteriati</taxon>
        <taxon>Methanobacteriota</taxon>
        <taxon>Thermococci</taxon>
        <taxon>Thermococcales</taxon>
        <taxon>Thermococcaceae</taxon>
        <taxon>Thermococcus</taxon>
    </lineage>
</organism>
<name>A0A218P2V6_THECE</name>
<proteinExistence type="predicted"/>
<gene>
    <name evidence="1" type="ORF">A3L02_06615</name>
</gene>
<sequence length="233" mass="26481">MQGNKVDLGEQEVYAYETIVTPVKAASMDDTLKITMWFASNKSQVFLYPWDAMWMAYLSPTVQDKTFVGVKFEYKGKSALFTNPAPFQSGLFPYFEGDQDAFNDVNEDLGYLYMGWLATLNFGIWYAWEDVNLLVPQSGVWSDMQGHSWEWSTKPDGSATYGGHSFKLVDFSWKYKGTAEQVSMNGKGRLSPYLPLLVQGEGHYSFKDSQTGRETVIYAYLELKDLKLEKVSG</sequence>
<dbReference type="AlphaFoldDB" id="A0A218P2V6"/>
<keyword evidence="2" id="KW-1185">Reference proteome</keyword>
<dbReference type="EMBL" id="CP014854">
    <property type="protein sequence ID" value="ASI99256.1"/>
    <property type="molecule type" value="Genomic_DNA"/>
</dbReference>
<reference evidence="1 2" key="1">
    <citation type="submission" date="2016-03" db="EMBL/GenBank/DDBJ databases">
        <title>Complete genome sequence of Thermococcus celer.</title>
        <authorList>
            <person name="Oger P.M."/>
        </authorList>
    </citation>
    <scope>NUCLEOTIDE SEQUENCE [LARGE SCALE GENOMIC DNA]</scope>
    <source>
        <strain evidence="1 2">Vu 13</strain>
    </source>
</reference>